<sequence>MPTTDILAMFAALMLGTQLCRFIPEFLPKKVLAHPILQKLNKILPLVIMLLLVLTSLTIPHNNSDMPLLYAQLLALICVILSYKWFKNTLLSVALGIASLNGILWVFGA</sequence>
<keyword evidence="1" id="KW-0812">Transmembrane</keyword>
<evidence type="ECO:0000313" key="2">
    <source>
        <dbReference type="EMBL" id="OAQ14035.1"/>
    </source>
</evidence>
<comment type="caution">
    <text evidence="2">The sequence shown here is derived from an EMBL/GenBank/DDBJ whole genome shotgun (WGS) entry which is preliminary data.</text>
</comment>
<protein>
    <submittedName>
        <fullName evidence="2">Branched-chain amino acid transport</fullName>
    </submittedName>
</protein>
<feature type="transmembrane region" description="Helical" evidence="1">
    <location>
        <begin position="90"/>
        <end position="108"/>
    </location>
</feature>
<dbReference type="PATRIC" id="fig|1261658.3.peg.1277"/>
<dbReference type="Proteomes" id="UP000078358">
    <property type="component" value="Unassembled WGS sequence"/>
</dbReference>
<gene>
    <name evidence="2" type="ORF">F480_06455</name>
</gene>
<dbReference type="AlphaFoldDB" id="A0A179CVX2"/>
<organism evidence="2 3">
    <name type="scientific">Bibersteinia trehalosi Y31</name>
    <dbReference type="NCBI Taxonomy" id="1261658"/>
    <lineage>
        <taxon>Bacteria</taxon>
        <taxon>Pseudomonadati</taxon>
        <taxon>Pseudomonadota</taxon>
        <taxon>Gammaproteobacteria</taxon>
        <taxon>Pasteurellales</taxon>
        <taxon>Pasteurellaceae</taxon>
        <taxon>Bibersteinia</taxon>
    </lineage>
</organism>
<evidence type="ECO:0000256" key="1">
    <source>
        <dbReference type="SAM" id="Phobius"/>
    </source>
</evidence>
<feature type="transmembrane region" description="Helical" evidence="1">
    <location>
        <begin position="67"/>
        <end position="83"/>
    </location>
</feature>
<name>A0A179CVX2_BIBTR</name>
<evidence type="ECO:0000313" key="3">
    <source>
        <dbReference type="Proteomes" id="UP000078358"/>
    </source>
</evidence>
<proteinExistence type="predicted"/>
<accession>A0A179CVX2</accession>
<dbReference type="EMBL" id="JACI01000002">
    <property type="protein sequence ID" value="OAQ14035.1"/>
    <property type="molecule type" value="Genomic_DNA"/>
</dbReference>
<keyword evidence="1" id="KW-1133">Transmembrane helix</keyword>
<reference evidence="2 3" key="1">
    <citation type="submission" date="2014-01" db="EMBL/GenBank/DDBJ databases">
        <authorList>
            <person name="Zuccon D."/>
        </authorList>
    </citation>
    <scope>NUCLEOTIDE SEQUENCE [LARGE SCALE GENOMIC DNA]</scope>
    <source>
        <strain evidence="2 3">Y31</strain>
    </source>
</reference>
<dbReference type="RefSeq" id="WP_064318566.1">
    <property type="nucleotide sequence ID" value="NZ_JACI01000002.1"/>
</dbReference>
<dbReference type="Pfam" id="PF05437">
    <property type="entry name" value="AzlD"/>
    <property type="match status" value="1"/>
</dbReference>
<keyword evidence="1" id="KW-0472">Membrane</keyword>
<dbReference type="InterPro" id="IPR008407">
    <property type="entry name" value="Brnchd-chn_aa_trnsp_AzlD"/>
</dbReference>
<feature type="transmembrane region" description="Helical" evidence="1">
    <location>
        <begin position="43"/>
        <end position="61"/>
    </location>
</feature>